<evidence type="ECO:0000256" key="4">
    <source>
        <dbReference type="ARBA" id="ARBA00022475"/>
    </source>
</evidence>
<dbReference type="SMART" id="SM00282">
    <property type="entry name" value="LamG"/>
    <property type="match status" value="2"/>
</dbReference>
<dbReference type="PROSITE" id="PS50025">
    <property type="entry name" value="LAM_G_DOMAIN"/>
    <property type="match status" value="2"/>
</dbReference>
<gene>
    <name evidence="18" type="ORF">CTOB1V02_LOCUS4979</name>
</gene>
<keyword evidence="15" id="KW-0325">Glycoprotein</keyword>
<dbReference type="FunFam" id="2.10.25.10:FF:000434">
    <property type="entry name" value="Predicted protein"/>
    <property type="match status" value="1"/>
</dbReference>
<feature type="disulfide bond" evidence="16">
    <location>
        <begin position="442"/>
        <end position="451"/>
    </location>
</feature>
<accession>A0A7R8WE23</accession>
<dbReference type="PANTHER" id="PTHR12916:SF4">
    <property type="entry name" value="UNINFLATABLE, ISOFORM C"/>
    <property type="match status" value="1"/>
</dbReference>
<feature type="disulfide bond" evidence="16">
    <location>
        <begin position="148"/>
        <end position="157"/>
    </location>
</feature>
<feature type="disulfide bond" evidence="16">
    <location>
        <begin position="421"/>
        <end position="431"/>
    </location>
</feature>
<keyword evidence="14 16" id="KW-1015">Disulfide bond</keyword>
<evidence type="ECO:0000256" key="8">
    <source>
        <dbReference type="ARBA" id="ARBA00022692"/>
    </source>
</evidence>
<feature type="disulfide bond" evidence="16">
    <location>
        <begin position="1281"/>
        <end position="1290"/>
    </location>
</feature>
<dbReference type="FunFam" id="2.10.25.10:FF:000472">
    <property type="entry name" value="Uncharacterized protein, isoform A"/>
    <property type="match status" value="2"/>
</dbReference>
<keyword evidence="13" id="KW-0472">Membrane</keyword>
<keyword evidence="5" id="KW-0963">Cytoplasm</keyword>
<keyword evidence="6" id="KW-0964">Secreted</keyword>
<dbReference type="PRINTS" id="PR01983">
    <property type="entry name" value="NOTCH"/>
</dbReference>
<dbReference type="GO" id="GO:0005886">
    <property type="term" value="C:plasma membrane"/>
    <property type="evidence" value="ECO:0007669"/>
    <property type="project" value="UniProtKB-SubCell"/>
</dbReference>
<dbReference type="GO" id="GO:0007219">
    <property type="term" value="P:Notch signaling pathway"/>
    <property type="evidence" value="ECO:0007669"/>
    <property type="project" value="TreeGrafter"/>
</dbReference>
<dbReference type="InterPro" id="IPR001791">
    <property type="entry name" value="Laminin_G"/>
</dbReference>
<evidence type="ECO:0000256" key="3">
    <source>
        <dbReference type="ARBA" id="ARBA00004613"/>
    </source>
</evidence>
<dbReference type="GO" id="GO:0003008">
    <property type="term" value="P:system process"/>
    <property type="evidence" value="ECO:0007669"/>
    <property type="project" value="UniProtKB-ARBA"/>
</dbReference>
<dbReference type="InterPro" id="IPR018097">
    <property type="entry name" value="EGF_Ca-bd_CS"/>
</dbReference>
<evidence type="ECO:0000256" key="13">
    <source>
        <dbReference type="ARBA" id="ARBA00023136"/>
    </source>
</evidence>
<reference evidence="18" key="1">
    <citation type="submission" date="2020-11" db="EMBL/GenBank/DDBJ databases">
        <authorList>
            <person name="Tran Van P."/>
        </authorList>
    </citation>
    <scope>NUCLEOTIDE SEQUENCE</scope>
</reference>
<dbReference type="PROSITE" id="PS00010">
    <property type="entry name" value="ASX_HYDROXYL"/>
    <property type="match status" value="11"/>
</dbReference>
<evidence type="ECO:0000256" key="14">
    <source>
        <dbReference type="ARBA" id="ARBA00023157"/>
    </source>
</evidence>
<evidence type="ECO:0000256" key="9">
    <source>
        <dbReference type="ARBA" id="ARBA00022729"/>
    </source>
</evidence>
<keyword evidence="11" id="KW-0106">Calcium</keyword>
<evidence type="ECO:0000256" key="6">
    <source>
        <dbReference type="ARBA" id="ARBA00022525"/>
    </source>
</evidence>
<dbReference type="GO" id="GO:0005509">
    <property type="term" value="F:calcium ion binding"/>
    <property type="evidence" value="ECO:0007669"/>
    <property type="project" value="InterPro"/>
</dbReference>
<evidence type="ECO:0000313" key="18">
    <source>
        <dbReference type="EMBL" id="CAD7227070.1"/>
    </source>
</evidence>
<dbReference type="GO" id="GO:0005112">
    <property type="term" value="F:Notch binding"/>
    <property type="evidence" value="ECO:0007669"/>
    <property type="project" value="TreeGrafter"/>
</dbReference>
<dbReference type="InterPro" id="IPR000742">
    <property type="entry name" value="EGF"/>
</dbReference>
<sequence length="1656" mass="180822">MMADAAPRMDPVTVLGLALRGLRATLPLRSVNLGLARTEVGVWNSLASSIALVQMGPLGNSVRTKAAAWTKEEWGIAVSAVRDSPASNVKSTLTSALWTFRPVRTEEPALMKRFEGIYCENNKDDCFRVSCPEGKVCIDGINSYECGCPPGFTGDACTENINVTQGHLGTRVLPCTNLLHPLKWTRTLRPTCPSETLLLNLLTLSFDELCNQGICINEAGTYQCFCRPGFSGDHCDKEFDECLSYPCQNGATCVNEINAYHCHCAPGFTGQDCEFNIDECLSEPCQNGGSCVDGIASFNCSCVPGFTGLQCEVNIDECALLTESAECLNGGTCIDGIKDYECACHPAYSGKNCEVDIPECDSQPCANGGACYERSNVSLYSTNQFGYRFLVAFSYETAAGYACDCLPGFTGDNCEINIDECSSNPCLNGNCVDQVNAFFCECFRGYEGMLCQVEINECERFTPCVRGTCEDKIGDYVCSCPPNYGGKNCSVALTGCNGVTCSNGGSCFPYVKADEVTHGFTCVCPPGFTGFKCEIQTTVQFNNNGYLYLRTGVTSGYRLTMRFRTTLPNSLLAMSQGPNSAVFTLSLSEGRVHLNSSLLNMLEGIAVGESLNSGDWQECGLSFNASHATLSVASLGADGERQNVSQVVPINPNVEDTSSGVPQAPVFQLTVVGGKPRSFTYWAQSPSLIGCLQDINLNGDLFLPSELDGTVSGVSAGCDRQEQCEPNPCQNRGTCDDMWTSFQCQCPRPFLGRVCTKSFTEATFGHENTTSSLVSVRIPDRLRTILRTDLDISFFLRTREPDAFLLYIGTQLGNALFNDSSHLILRLDDGRLLARVQLSEVETKVFAHGDQLNTGHQQLIRVVRHNERLSISVNGSVLSNTSIPVTRPLEAEIMHLGNMPSSSRRVKRQVVSVSAPPLKGTLQDVRLGSDGEFFEVEFFGLDDDVRPPPDLTLLRRDVVTVVDVLRGSIQDNTCRHDPCVNGGSCRVKWWNDFECTCPELFHGKTCSLIKYCSLDNATTCPSDGECRDLITGGFECVTDATFVDQNTTLTYQLRGRPDDSEPEIRGRFRTKVGGPILSVGSDLVVEARRSGLRLRLASSETFPIPGNALDGQWHDFVIKLEYALSSTNRTLTYIHGSLDDPSDEAQPPRIGQSYAFNLTRSLAQTGGILQVGVAPIPESGSNYLVNQNDRSPSLAQHDVEIHGLTGHHNDVHYRGCIGELRIFDLLLPFFDSIEMGENQLEAEFLVQGPLPIRGQCRLCFDSECQHNSSCLSPLSSYNCSCQKGYEGQFCEIDIDECSLGHQCLNGDCVDGISTYTCACHPGFTGTRCETDINECESQPCQHGGSCIDQINDFKCSCTPDWEGHTCEDLKLKNCSQNPCLNNGRCQDIKYGSIAVNFTCVCSKAFTGRRCETQINFCDSYPCRNSAECIPRMGDFDCVCPLGYTGKQCEIDIDECASQPCHNGGTCSEGIDVFTCQCPPEWTGLTCSDDVDECLSDICENGGTCSNTEGGFNCECPEGYCGPHCSHYDPCLQNDLENQNNVSICLNEGECIPLCREEDPIQNATYLCNCTEGWEGEFCHIEATPSSQTFNKLVIIVAPILAAILVIAGISLMIFFIAMARKKRATRGTYSPSRQEIFGSRVEMGNVLKPPPEERLI</sequence>
<evidence type="ECO:0000256" key="17">
    <source>
        <dbReference type="PROSITE-ProRule" id="PRU00122"/>
    </source>
</evidence>
<feature type="disulfide bond" evidence="16">
    <location>
        <begin position="226"/>
        <end position="235"/>
    </location>
</feature>
<evidence type="ECO:0000256" key="12">
    <source>
        <dbReference type="ARBA" id="ARBA00022989"/>
    </source>
</evidence>
<dbReference type="OrthoDB" id="283575at2759"/>
<keyword evidence="8" id="KW-0812">Transmembrane</keyword>
<feature type="disulfide bond" evidence="16">
    <location>
        <begin position="264"/>
        <end position="273"/>
    </location>
</feature>
<feature type="disulfide bond" evidence="16">
    <location>
        <begin position="1319"/>
        <end position="1328"/>
    </location>
</feature>
<feature type="disulfide bond" evidence="16">
    <location>
        <begin position="344"/>
        <end position="353"/>
    </location>
</feature>
<dbReference type="CDD" id="cd00110">
    <property type="entry name" value="LamG"/>
    <property type="match status" value="2"/>
</dbReference>
<dbReference type="PRINTS" id="PR00010">
    <property type="entry name" value="EGFBLOOD"/>
</dbReference>
<dbReference type="CDD" id="cd00054">
    <property type="entry name" value="EGF_CA"/>
    <property type="match status" value="15"/>
</dbReference>
<keyword evidence="12" id="KW-1133">Transmembrane helix</keyword>
<feature type="disulfide bond" evidence="16">
    <location>
        <begin position="405"/>
        <end position="414"/>
    </location>
</feature>
<comment type="subcellular location">
    <subcellularLocation>
        <location evidence="1">Cell membrane</location>
        <topology evidence="1">Single-pass type I membrane protein</topology>
    </subcellularLocation>
    <subcellularLocation>
        <location evidence="2">Cytoplasm</location>
    </subcellularLocation>
    <subcellularLocation>
        <location evidence="3">Secreted</location>
    </subcellularLocation>
</comment>
<evidence type="ECO:0000256" key="5">
    <source>
        <dbReference type="ARBA" id="ARBA00022490"/>
    </source>
</evidence>
<dbReference type="Gene3D" id="2.10.25.10">
    <property type="entry name" value="Laminin"/>
    <property type="match status" value="19"/>
</dbReference>
<evidence type="ECO:0000256" key="10">
    <source>
        <dbReference type="ARBA" id="ARBA00022737"/>
    </source>
</evidence>
<evidence type="ECO:0000256" key="1">
    <source>
        <dbReference type="ARBA" id="ARBA00004251"/>
    </source>
</evidence>
<dbReference type="GO" id="GO:0048513">
    <property type="term" value="P:animal organ development"/>
    <property type="evidence" value="ECO:0007669"/>
    <property type="project" value="UniProtKB-ARBA"/>
</dbReference>
<dbReference type="EMBL" id="OB661024">
    <property type="protein sequence ID" value="CAD7227070.1"/>
    <property type="molecule type" value="Genomic_DNA"/>
</dbReference>
<feature type="disulfide bond" evidence="16">
    <location>
        <begin position="480"/>
        <end position="489"/>
    </location>
</feature>
<dbReference type="Pfam" id="PF00008">
    <property type="entry name" value="EGF"/>
    <property type="match status" value="11"/>
</dbReference>
<name>A0A7R8WE23_9CRUS</name>
<dbReference type="FunFam" id="2.10.25.10:FF:000122">
    <property type="entry name" value="Protein crumbs homolog 2"/>
    <property type="match status" value="1"/>
</dbReference>
<dbReference type="SMART" id="SM00179">
    <property type="entry name" value="EGF_CA"/>
    <property type="match status" value="17"/>
</dbReference>
<feature type="disulfide bond" evidence="16">
    <location>
        <begin position="1439"/>
        <end position="1448"/>
    </location>
</feature>
<dbReference type="InterPro" id="IPR000152">
    <property type="entry name" value="EGF-type_Asp/Asn_hydroxyl_site"/>
</dbReference>
<dbReference type="GO" id="GO:0005576">
    <property type="term" value="C:extracellular region"/>
    <property type="evidence" value="ECO:0007669"/>
    <property type="project" value="UniProtKB-SubCell"/>
</dbReference>
<feature type="disulfide bond" evidence="16">
    <location>
        <begin position="1401"/>
        <end position="1410"/>
    </location>
</feature>
<dbReference type="Gene3D" id="2.60.120.200">
    <property type="match status" value="2"/>
</dbReference>
<feature type="disulfide bond" evidence="16">
    <location>
        <begin position="1357"/>
        <end position="1366"/>
    </location>
</feature>
<dbReference type="FunFam" id="2.10.25.10:FF:000425">
    <property type="entry name" value="Eyes shut homolog"/>
    <property type="match status" value="1"/>
</dbReference>
<evidence type="ECO:0000256" key="2">
    <source>
        <dbReference type="ARBA" id="ARBA00004496"/>
    </source>
</evidence>
<dbReference type="GO" id="GO:0051240">
    <property type="term" value="P:positive regulation of multicellular organismal process"/>
    <property type="evidence" value="ECO:0007669"/>
    <property type="project" value="UniProtKB-ARBA"/>
</dbReference>
<dbReference type="FunFam" id="2.10.25.10:FF:000143">
    <property type="entry name" value="Protein crumbs 1"/>
    <property type="match status" value="2"/>
</dbReference>
<comment type="caution">
    <text evidence="16">Lacks conserved residue(s) required for the propagation of feature annotation.</text>
</comment>
<feature type="disulfide bond" evidence="16">
    <location>
        <begin position="1569"/>
        <end position="1578"/>
    </location>
</feature>
<dbReference type="GO" id="GO:0051241">
    <property type="term" value="P:negative regulation of multicellular organismal process"/>
    <property type="evidence" value="ECO:0007669"/>
    <property type="project" value="UniProtKB-ARBA"/>
</dbReference>
<dbReference type="PROSITE" id="PS00022">
    <property type="entry name" value="EGF_1"/>
    <property type="match status" value="19"/>
</dbReference>
<dbReference type="FunFam" id="2.10.25.10:FF:000391">
    <property type="entry name" value="Weary, isoform C"/>
    <property type="match status" value="1"/>
</dbReference>
<feature type="disulfide bond" evidence="17">
    <location>
        <begin position="691"/>
        <end position="718"/>
    </location>
</feature>
<protein>
    <submittedName>
        <fullName evidence="18">Uncharacterized protein</fullName>
    </submittedName>
</protein>
<dbReference type="Pfam" id="PF12661">
    <property type="entry name" value="hEGF"/>
    <property type="match status" value="4"/>
</dbReference>
<evidence type="ECO:0000256" key="16">
    <source>
        <dbReference type="PROSITE-ProRule" id="PRU00076"/>
    </source>
</evidence>
<dbReference type="InterPro" id="IPR009030">
    <property type="entry name" value="Growth_fac_rcpt_cys_sf"/>
</dbReference>
<dbReference type="SUPFAM" id="SSF57196">
    <property type="entry name" value="EGF/Laminin"/>
    <property type="match status" value="13"/>
</dbReference>
<evidence type="ECO:0000256" key="11">
    <source>
        <dbReference type="ARBA" id="ARBA00022837"/>
    </source>
</evidence>
<keyword evidence="10" id="KW-0677">Repeat</keyword>
<dbReference type="PROSITE" id="PS01187">
    <property type="entry name" value="EGF_CA"/>
    <property type="match status" value="6"/>
</dbReference>
<dbReference type="FunFam" id="2.10.25.10:FF:000208">
    <property type="entry name" value="Crumbs 2, cell polarity complex component"/>
    <property type="match status" value="1"/>
</dbReference>
<feature type="disulfide bond" evidence="16">
    <location>
        <begin position="1515"/>
        <end position="1524"/>
    </location>
</feature>
<dbReference type="SMART" id="SM00181">
    <property type="entry name" value="EGF"/>
    <property type="match status" value="19"/>
</dbReference>
<feature type="disulfide bond" evidence="16">
    <location>
        <begin position="746"/>
        <end position="755"/>
    </location>
</feature>
<keyword evidence="7 16" id="KW-0245">EGF-like domain</keyword>
<dbReference type="Pfam" id="PF02210">
    <property type="entry name" value="Laminin_G_2"/>
    <property type="match status" value="2"/>
</dbReference>
<evidence type="ECO:0000256" key="15">
    <source>
        <dbReference type="ARBA" id="ARBA00023180"/>
    </source>
</evidence>
<evidence type="ECO:0000256" key="7">
    <source>
        <dbReference type="ARBA" id="ARBA00022536"/>
    </source>
</evidence>
<feature type="disulfide bond" evidence="16">
    <location>
        <begin position="524"/>
        <end position="533"/>
    </location>
</feature>
<dbReference type="GO" id="GO:0005737">
    <property type="term" value="C:cytoplasm"/>
    <property type="evidence" value="ECO:0007669"/>
    <property type="project" value="UniProtKB-SubCell"/>
</dbReference>
<dbReference type="SUPFAM" id="SSF49899">
    <property type="entry name" value="Concanavalin A-like lectins/glucanases"/>
    <property type="match status" value="2"/>
</dbReference>
<dbReference type="FunFam" id="2.10.25.10:FF:000004">
    <property type="entry name" value="Neurogenic locus notch 1"/>
    <property type="match status" value="1"/>
</dbReference>
<keyword evidence="4" id="KW-1003">Cell membrane</keyword>
<dbReference type="InterPro" id="IPR001881">
    <property type="entry name" value="EGF-like_Ca-bd_dom"/>
</dbReference>
<keyword evidence="9" id="KW-0732">Signal</keyword>
<dbReference type="PROSITE" id="PS50026">
    <property type="entry name" value="EGF_3"/>
    <property type="match status" value="19"/>
</dbReference>
<dbReference type="InterPro" id="IPR013320">
    <property type="entry name" value="ConA-like_dom_sf"/>
</dbReference>
<dbReference type="SUPFAM" id="SSF57184">
    <property type="entry name" value="Growth factor receptor domain"/>
    <property type="match status" value="1"/>
</dbReference>
<feature type="disulfide bond" evidence="16">
    <location>
        <begin position="997"/>
        <end position="1006"/>
    </location>
</feature>
<feature type="disulfide bond" evidence="16">
    <location>
        <begin position="302"/>
        <end position="311"/>
    </location>
</feature>
<feature type="disulfide bond" evidence="16">
    <location>
        <begin position="1477"/>
        <end position="1486"/>
    </location>
</feature>
<dbReference type="InterPro" id="IPR013032">
    <property type="entry name" value="EGF-like_CS"/>
</dbReference>
<organism evidence="18">
    <name type="scientific">Cyprideis torosa</name>
    <dbReference type="NCBI Taxonomy" id="163714"/>
    <lineage>
        <taxon>Eukaryota</taxon>
        <taxon>Metazoa</taxon>
        <taxon>Ecdysozoa</taxon>
        <taxon>Arthropoda</taxon>
        <taxon>Crustacea</taxon>
        <taxon>Oligostraca</taxon>
        <taxon>Ostracoda</taxon>
        <taxon>Podocopa</taxon>
        <taxon>Podocopida</taxon>
        <taxon>Cytherocopina</taxon>
        <taxon>Cytheroidea</taxon>
        <taxon>Cytherideidae</taxon>
        <taxon>Cyprideis</taxon>
    </lineage>
</organism>
<dbReference type="PROSITE" id="PS01186">
    <property type="entry name" value="EGF_2"/>
    <property type="match status" value="13"/>
</dbReference>
<dbReference type="PANTHER" id="PTHR12916">
    <property type="entry name" value="CYTOCHROME C OXIDASE POLYPEPTIDE VIC-2"/>
    <property type="match status" value="1"/>
</dbReference>
<proteinExistence type="predicted"/>